<dbReference type="EMBL" id="JARQBJ010000002">
    <property type="protein sequence ID" value="MDT2809663.1"/>
    <property type="molecule type" value="Genomic_DNA"/>
</dbReference>
<keyword evidence="1" id="KW-0472">Membrane</keyword>
<feature type="transmembrane region" description="Helical" evidence="1">
    <location>
        <begin position="27"/>
        <end position="43"/>
    </location>
</feature>
<reference evidence="2" key="1">
    <citation type="submission" date="2023-03" db="EMBL/GenBank/DDBJ databases">
        <authorList>
            <person name="Shen W."/>
            <person name="Cai J."/>
        </authorList>
    </citation>
    <scope>NUCLEOTIDE SEQUENCE</scope>
    <source>
        <strain evidence="2">B226-2</strain>
    </source>
</reference>
<sequence length="216" mass="25457">MAFPKEDFDYYERTVSIMYRKYFRKRITIALVAAGIIALYTGIVREHFLLNGLLVGILVAIGVYYGLQARRFPEVYQQLLGENQPEAQIRSVVEDEYSYHIYEGEKAVARINKAGVRNLPSQNKQYTLMVGFDKRFFAQEPLKMTYYDMLDLTYEEKFRLSRGGYSSMPRFLRRFTWRNLKASAGNAVGFLLSNLFFLFILYRLIRYVIAMLRMLF</sequence>
<keyword evidence="1" id="KW-0812">Transmembrane</keyword>
<evidence type="ECO:0000313" key="2">
    <source>
        <dbReference type="EMBL" id="MDT2809663.1"/>
    </source>
</evidence>
<feature type="transmembrane region" description="Helical" evidence="1">
    <location>
        <begin position="49"/>
        <end position="67"/>
    </location>
</feature>
<evidence type="ECO:0008006" key="4">
    <source>
        <dbReference type="Google" id="ProtNLM"/>
    </source>
</evidence>
<keyword evidence="1" id="KW-1133">Transmembrane helix</keyword>
<evidence type="ECO:0000313" key="3">
    <source>
        <dbReference type="Proteomes" id="UP001256711"/>
    </source>
</evidence>
<accession>A0AAW8U113</accession>
<dbReference type="RefSeq" id="WP_270598142.1">
    <property type="nucleotide sequence ID" value="NZ_JAQESC010000005.1"/>
</dbReference>
<organism evidence="2 3">
    <name type="scientific">Enterococcus asini</name>
    <dbReference type="NCBI Taxonomy" id="57732"/>
    <lineage>
        <taxon>Bacteria</taxon>
        <taxon>Bacillati</taxon>
        <taxon>Bacillota</taxon>
        <taxon>Bacilli</taxon>
        <taxon>Lactobacillales</taxon>
        <taxon>Enterococcaceae</taxon>
        <taxon>Enterococcus</taxon>
    </lineage>
</organism>
<comment type="caution">
    <text evidence="2">The sequence shown here is derived from an EMBL/GenBank/DDBJ whole genome shotgun (WGS) entry which is preliminary data.</text>
</comment>
<proteinExistence type="predicted"/>
<feature type="transmembrane region" description="Helical" evidence="1">
    <location>
        <begin position="183"/>
        <end position="205"/>
    </location>
</feature>
<name>A0AAW8U113_9ENTE</name>
<dbReference type="AlphaFoldDB" id="A0AAW8U113"/>
<evidence type="ECO:0000256" key="1">
    <source>
        <dbReference type="SAM" id="Phobius"/>
    </source>
</evidence>
<dbReference type="Proteomes" id="UP001256711">
    <property type="component" value="Unassembled WGS sequence"/>
</dbReference>
<protein>
    <recommendedName>
        <fullName evidence="4">YcxB family protein</fullName>
    </recommendedName>
</protein>
<gene>
    <name evidence="2" type="ORF">P7H43_04145</name>
</gene>